<proteinExistence type="inferred from homology"/>
<dbReference type="RefSeq" id="WP_379952274.1">
    <property type="nucleotide sequence ID" value="NZ_JBHMAF010000196.1"/>
</dbReference>
<sequence>MKMFVSKDAAAWYKNELHLQQGDAIRFFVQYGGCSTVQKGLSLGIRKDFPVNPAAQITENGVTFFIEEDDEWYFDGHNLSVIYEPNAEAPDFQYEK</sequence>
<protein>
    <submittedName>
        <fullName evidence="3">HesB/YadR/YfhF family protein</fullName>
    </submittedName>
</protein>
<reference evidence="3 4" key="1">
    <citation type="submission" date="2024-09" db="EMBL/GenBank/DDBJ databases">
        <authorList>
            <person name="Sun Q."/>
            <person name="Mori K."/>
        </authorList>
    </citation>
    <scope>NUCLEOTIDE SEQUENCE [LARGE SCALE GENOMIC DNA]</scope>
    <source>
        <strain evidence="3 4">JCM 11201</strain>
    </source>
</reference>
<evidence type="ECO:0000256" key="1">
    <source>
        <dbReference type="ARBA" id="ARBA00006718"/>
    </source>
</evidence>
<name>A0ABV5WP14_9BACI</name>
<dbReference type="SUPFAM" id="SSF89360">
    <property type="entry name" value="HesB-like domain"/>
    <property type="match status" value="1"/>
</dbReference>
<evidence type="ECO:0000259" key="2">
    <source>
        <dbReference type="Pfam" id="PF01521"/>
    </source>
</evidence>
<evidence type="ECO:0000313" key="4">
    <source>
        <dbReference type="Proteomes" id="UP001589609"/>
    </source>
</evidence>
<organism evidence="3 4">
    <name type="scientific">Ectobacillus funiculus</name>
    <dbReference type="NCBI Taxonomy" id="137993"/>
    <lineage>
        <taxon>Bacteria</taxon>
        <taxon>Bacillati</taxon>
        <taxon>Bacillota</taxon>
        <taxon>Bacilli</taxon>
        <taxon>Bacillales</taxon>
        <taxon>Bacillaceae</taxon>
        <taxon>Ectobacillus</taxon>
    </lineage>
</organism>
<comment type="caution">
    <text evidence="3">The sequence shown here is derived from an EMBL/GenBank/DDBJ whole genome shotgun (WGS) entry which is preliminary data.</text>
</comment>
<dbReference type="Proteomes" id="UP001589609">
    <property type="component" value="Unassembled WGS sequence"/>
</dbReference>
<gene>
    <name evidence="3" type="ORF">ACFFMS_29640</name>
</gene>
<feature type="domain" description="Core" evidence="2">
    <location>
        <begin position="1"/>
        <end position="80"/>
    </location>
</feature>
<dbReference type="Pfam" id="PF01521">
    <property type="entry name" value="Fe-S_biosyn"/>
    <property type="match status" value="1"/>
</dbReference>
<dbReference type="PIRSF" id="PIRSF034852">
    <property type="entry name" value="UCP034852"/>
    <property type="match status" value="1"/>
</dbReference>
<dbReference type="EMBL" id="JBHMAF010000196">
    <property type="protein sequence ID" value="MFB9762393.1"/>
    <property type="molecule type" value="Genomic_DNA"/>
</dbReference>
<comment type="similarity">
    <text evidence="1">Belongs to the HesB/IscA family.</text>
</comment>
<dbReference type="InterPro" id="IPR000361">
    <property type="entry name" value="ATAP_core_dom"/>
</dbReference>
<dbReference type="InterPro" id="IPR035903">
    <property type="entry name" value="HesB-like_dom_sf"/>
</dbReference>
<accession>A0ABV5WP14</accession>
<evidence type="ECO:0000313" key="3">
    <source>
        <dbReference type="EMBL" id="MFB9762393.1"/>
    </source>
</evidence>
<dbReference type="InterPro" id="IPR008326">
    <property type="entry name" value="PdhI-like"/>
</dbReference>
<keyword evidence="4" id="KW-1185">Reference proteome</keyword>